<proteinExistence type="predicted"/>
<dbReference type="InterPro" id="IPR021848">
    <property type="entry name" value="HODM_asu-like"/>
</dbReference>
<protein>
    <submittedName>
        <fullName evidence="1">Uncharacterized protein</fullName>
    </submittedName>
</protein>
<dbReference type="AlphaFoldDB" id="A0A8H6VD68"/>
<dbReference type="Proteomes" id="UP000660729">
    <property type="component" value="Unassembled WGS sequence"/>
</dbReference>
<gene>
    <name evidence="1" type="ORF">HII31_10863</name>
</gene>
<keyword evidence="2" id="KW-1185">Reference proteome</keyword>
<organism evidence="1 2">
    <name type="scientific">Pseudocercospora fuligena</name>
    <dbReference type="NCBI Taxonomy" id="685502"/>
    <lineage>
        <taxon>Eukaryota</taxon>
        <taxon>Fungi</taxon>
        <taxon>Dikarya</taxon>
        <taxon>Ascomycota</taxon>
        <taxon>Pezizomycotina</taxon>
        <taxon>Dothideomycetes</taxon>
        <taxon>Dothideomycetidae</taxon>
        <taxon>Mycosphaerellales</taxon>
        <taxon>Mycosphaerellaceae</taxon>
        <taxon>Pseudocercospora</taxon>
    </lineage>
</organism>
<name>A0A8H6VD68_9PEZI</name>
<evidence type="ECO:0000313" key="2">
    <source>
        <dbReference type="Proteomes" id="UP000660729"/>
    </source>
</evidence>
<dbReference type="EMBL" id="JABCIY010000219">
    <property type="protein sequence ID" value="KAF7187963.1"/>
    <property type="molecule type" value="Genomic_DNA"/>
</dbReference>
<reference evidence="1" key="1">
    <citation type="submission" date="2020-04" db="EMBL/GenBank/DDBJ databases">
        <title>Draft genome resource of the tomato pathogen Pseudocercospora fuligena.</title>
        <authorList>
            <person name="Zaccaron A."/>
        </authorList>
    </citation>
    <scope>NUCLEOTIDE SEQUENCE</scope>
    <source>
        <strain evidence="1">PF001</strain>
    </source>
</reference>
<accession>A0A8H6VD68</accession>
<evidence type="ECO:0000313" key="1">
    <source>
        <dbReference type="EMBL" id="KAF7187963.1"/>
    </source>
</evidence>
<sequence>MSSVLFAIFIFLLVAASIYKIVVYRRSKDRSSQRASQPLPIVEKDPYLDIEPLPNFDWKRTPPIRNAPLKPKYHLTMAVEKITLSDIIDMDNTYAERMQVRRQIIAENTDATIRCNKVCEPAVLELHDWIIGTYLPQRFPTMYSLQNINGPHLLNKVSNEHISLHQTDPIQALHNLGAHVDTDFLLLLPSSTAPDGSPLYHLEAFVCCFPSGFSLRKKIGLPLSAIHIPVPGYKAKLEKSMDRFFARLECGKAVERANWAITTNSLLFSEGGNHLYDTGKTTEEVGDDYGKEEVMKQEKLDMQAQIDAQKATVAIENCRLRSERQTLFRLPRSKAVVFSFKTYQYLLEDMKKEGYGEQLAEAIEGLSLGNVPEFQYYKRGVVWGEKVVEFLRS</sequence>
<dbReference type="Pfam" id="PF11927">
    <property type="entry name" value="HODM_asu-like"/>
    <property type="match status" value="1"/>
</dbReference>
<dbReference type="OrthoDB" id="5043642at2759"/>
<comment type="caution">
    <text evidence="1">The sequence shown here is derived from an EMBL/GenBank/DDBJ whole genome shotgun (WGS) entry which is preliminary data.</text>
</comment>